<organism evidence="1 2">
    <name type="scientific">Meloidogyne enterolobii</name>
    <name type="common">Root-knot nematode worm</name>
    <name type="synonym">Meloidogyne mayaguensis</name>
    <dbReference type="NCBI Taxonomy" id="390850"/>
    <lineage>
        <taxon>Eukaryota</taxon>
        <taxon>Metazoa</taxon>
        <taxon>Ecdysozoa</taxon>
        <taxon>Nematoda</taxon>
        <taxon>Chromadorea</taxon>
        <taxon>Rhabditida</taxon>
        <taxon>Tylenchina</taxon>
        <taxon>Tylenchomorpha</taxon>
        <taxon>Tylenchoidea</taxon>
        <taxon>Meloidogynidae</taxon>
        <taxon>Meloidogyninae</taxon>
        <taxon>Meloidogyne</taxon>
    </lineage>
</organism>
<dbReference type="Proteomes" id="UP001497535">
    <property type="component" value="Unassembled WGS sequence"/>
</dbReference>
<proteinExistence type="predicted"/>
<keyword evidence="2" id="KW-1185">Reference proteome</keyword>
<comment type="caution">
    <text evidence="1">The sequence shown here is derived from an EMBL/GenBank/DDBJ whole genome shotgun (WGS) entry which is preliminary data.</text>
</comment>
<accession>A0ACB1AUF1</accession>
<evidence type="ECO:0000313" key="1">
    <source>
        <dbReference type="EMBL" id="CAK5099033.1"/>
    </source>
</evidence>
<gene>
    <name evidence="1" type="ORF">MENTE1834_LOCUS41742</name>
</gene>
<evidence type="ECO:0000313" key="2">
    <source>
        <dbReference type="Proteomes" id="UP001497535"/>
    </source>
</evidence>
<dbReference type="EMBL" id="CAVMJV010000105">
    <property type="protein sequence ID" value="CAK5099033.1"/>
    <property type="molecule type" value="Genomic_DNA"/>
</dbReference>
<protein>
    <submittedName>
        <fullName evidence="1">Uncharacterized protein</fullName>
    </submittedName>
</protein>
<sequence>MSKSLPFKIFFTLFIFCSFYASVTPKEQHFFEWPEESSSKSIASVAEMPREDITLFFQRLASGHVGTTTRNFRYGQRNIERSEEGKSSKRRKIIVRPLVNAVLHGSASTSLPNTKISITNPPPTTSTKTTTTILPSSSTKNLKETSKNERKIAKSLKEMGWIVFIVIIGVFFSLATTIGNALVMLSICVDKKLQTISNYFLFSLAVADLTIGANETWTFGYSLCQFWLCIDYLMCNASALNLLLISFDRYFSVTRPLTYRPKRTTRKALIMISCTYTISLLLWPPWIVLWPYMEGRFIVEESSLCVVQFLVLGDTRTWQNQLATLFTSAAAFYIPVTLMIVLYYKVYLETRRRRKELRKLQAGQQQLFPSSSKLANTPALQSLLLPLAPLIRGLQPPPPPPTTSLSEISTLIPNNNLNSSLKSHTSTTKINFLDILIGNNKQQQTSLYNDGNCVKKKRERFSLLKFCTGRNVTTQSSSECISTEDSVGVLGGDDGGIGGEEEETCGLTTSNLDSIMAEQTAIELANNSCGDGGEFRQHENWESIIVAKAAERREALIEEERKKSQQLLQFQYHKGSSSTIPVGSFRSIGSGKMPIVELERTSRPSSVHTYNSIVIIEYPEGNEGNNKGGGIITSQRPSVRLSSQAEVESLSTRNSVERKFVEKEDLKELKESPSLEEQRRLRLVKSAPGGRGGSLRLNNNNNNFSSSFTQQQQPNGVLMRKSEIQMIREEQMRQSEKERRRNERKQESKAAKTLSAILCAFIITCTPYHVIVCLEAFYPNSVPISLFTISYFLSYINSTINPLCYALCNARFRMTYMRIINCKWWGNRRRHSSNLNTSTPAATAAFLHHHRQMRESRRRGLLKGRQRTK</sequence>
<name>A0ACB1AUF1_MELEN</name>
<reference evidence="1" key="1">
    <citation type="submission" date="2023-11" db="EMBL/GenBank/DDBJ databases">
        <authorList>
            <person name="Poullet M."/>
        </authorList>
    </citation>
    <scope>NUCLEOTIDE SEQUENCE</scope>
    <source>
        <strain evidence="1">E1834</strain>
    </source>
</reference>